<dbReference type="Ensembl" id="ENSAPLT00020003897.1">
    <property type="protein sequence ID" value="ENSAPLP00020003623.1"/>
    <property type="gene ID" value="ENSAPLG00020002655.1"/>
</dbReference>
<reference evidence="1" key="3">
    <citation type="submission" date="2025-09" db="UniProtKB">
        <authorList>
            <consortium name="Ensembl"/>
        </authorList>
    </citation>
    <scope>IDENTIFICATION</scope>
</reference>
<reference evidence="1" key="1">
    <citation type="submission" date="2019-08" db="EMBL/GenBank/DDBJ databases">
        <title>Three high-quality genomes provides insights into domestication of ducks.</title>
        <authorList>
            <person name="Hou Z.C."/>
            <person name="Zhu F."/>
            <person name="Yin Z.T."/>
            <person name="Zhang F."/>
        </authorList>
    </citation>
    <scope>NUCLEOTIDE SEQUENCE [LARGE SCALE GENOMIC DNA]</scope>
</reference>
<sequence length="173" mass="19211">MAVPEGLPNGDAAVDVAQGLVLLVSVPVHEVVLPDIAQGQLFLTELYYDGVGDNLHCKIPHCFLEGCREKQHLAVPSQHWYSPLNENALVREALMVDHYVSFIQHKQADSLHIHHSPFETPVQHCPRRPDDNLLLQQGACVRNPDVGTKLTHLLDHMSDLQGQLVGWSQAEAL</sequence>
<dbReference type="Proteomes" id="UP000694400">
    <property type="component" value="Chromosome 33"/>
</dbReference>
<accession>A0A8B9R6I9</accession>
<reference evidence="1" key="2">
    <citation type="submission" date="2025-08" db="UniProtKB">
        <authorList>
            <consortium name="Ensembl"/>
        </authorList>
    </citation>
    <scope>IDENTIFICATION</scope>
</reference>
<protein>
    <submittedName>
        <fullName evidence="1">Uncharacterized protein</fullName>
    </submittedName>
</protein>
<evidence type="ECO:0000313" key="1">
    <source>
        <dbReference type="Ensembl" id="ENSAPLP00020003623.1"/>
    </source>
</evidence>
<evidence type="ECO:0000313" key="2">
    <source>
        <dbReference type="Proteomes" id="UP000694400"/>
    </source>
</evidence>
<dbReference type="AlphaFoldDB" id="A0A8B9R6I9"/>
<dbReference type="AntiFam" id="ANF00149">
    <property type="entry name" value="Shadow ORF (opposite cshA)"/>
</dbReference>
<organism evidence="1 2">
    <name type="scientific">Anas platyrhynchos</name>
    <name type="common">Mallard</name>
    <name type="synonym">Anas boschas</name>
    <dbReference type="NCBI Taxonomy" id="8839"/>
    <lineage>
        <taxon>Eukaryota</taxon>
        <taxon>Metazoa</taxon>
        <taxon>Chordata</taxon>
        <taxon>Craniata</taxon>
        <taxon>Vertebrata</taxon>
        <taxon>Euteleostomi</taxon>
        <taxon>Archelosauria</taxon>
        <taxon>Archosauria</taxon>
        <taxon>Dinosauria</taxon>
        <taxon>Saurischia</taxon>
        <taxon>Theropoda</taxon>
        <taxon>Coelurosauria</taxon>
        <taxon>Aves</taxon>
        <taxon>Neognathae</taxon>
        <taxon>Galloanserae</taxon>
        <taxon>Anseriformes</taxon>
        <taxon>Anatidae</taxon>
        <taxon>Anatinae</taxon>
        <taxon>Anas</taxon>
    </lineage>
</organism>
<proteinExistence type="predicted"/>
<name>A0A8B9R6I9_ANAPL</name>